<proteinExistence type="predicted"/>
<dbReference type="Proteomes" id="UP000759273">
    <property type="component" value="Unassembled WGS sequence"/>
</dbReference>
<protein>
    <submittedName>
        <fullName evidence="1">Uncharacterized protein</fullName>
    </submittedName>
</protein>
<evidence type="ECO:0000313" key="2">
    <source>
        <dbReference type="Proteomes" id="UP000759273"/>
    </source>
</evidence>
<reference evidence="1" key="1">
    <citation type="submission" date="2021-02" db="EMBL/GenBank/DDBJ databases">
        <title>Infant gut strain persistence is associated with maternal origin, phylogeny, and functional potential including surface adhesion and iron acquisition.</title>
        <authorList>
            <person name="Lou Y.C."/>
        </authorList>
    </citation>
    <scope>NUCLEOTIDE SEQUENCE</scope>
    <source>
        <strain evidence="1">L3_101_000M1_dasL3_101_000M1_concoct_87</strain>
    </source>
</reference>
<name>A0A943DBQ8_9FIRM</name>
<sequence length="72" mass="7696">MIFICRFGGKALHRVSANSSVTFMLSPVWGMVTGGCGVGVIEDGELCWQPPGHTTICCNFGEPDGYGFRALI</sequence>
<organism evidence="1 2">
    <name type="scientific">Subdoligranulum variabile</name>
    <dbReference type="NCBI Taxonomy" id="214851"/>
    <lineage>
        <taxon>Bacteria</taxon>
        <taxon>Bacillati</taxon>
        <taxon>Bacillota</taxon>
        <taxon>Clostridia</taxon>
        <taxon>Eubacteriales</taxon>
        <taxon>Oscillospiraceae</taxon>
        <taxon>Subdoligranulum</taxon>
    </lineage>
</organism>
<gene>
    <name evidence="1" type="ORF">KHY36_09825</name>
</gene>
<dbReference type="EMBL" id="JAGZGG010000023">
    <property type="protein sequence ID" value="MBS5332813.1"/>
    <property type="molecule type" value="Genomic_DNA"/>
</dbReference>
<accession>A0A943DBQ8</accession>
<evidence type="ECO:0000313" key="1">
    <source>
        <dbReference type="EMBL" id="MBS5332813.1"/>
    </source>
</evidence>
<dbReference type="AlphaFoldDB" id="A0A943DBQ8"/>
<comment type="caution">
    <text evidence="1">The sequence shown here is derived from an EMBL/GenBank/DDBJ whole genome shotgun (WGS) entry which is preliminary data.</text>
</comment>